<dbReference type="PANTHER" id="PTHR46637:SF1">
    <property type="entry name" value="BLL5188 PROTEIN"/>
    <property type="match status" value="1"/>
</dbReference>
<keyword evidence="3" id="KW-1185">Reference proteome</keyword>
<dbReference type="InterPro" id="IPR052909">
    <property type="entry name" value="Transposase_6_like"/>
</dbReference>
<protein>
    <submittedName>
        <fullName evidence="2">Transposase</fullName>
    </submittedName>
</protein>
<dbReference type="InterPro" id="IPR025161">
    <property type="entry name" value="IS402-like_dom"/>
</dbReference>
<proteinExistence type="predicted"/>
<dbReference type="PANTHER" id="PTHR46637">
    <property type="entry name" value="TIS1421-TRANSPOSASE PROTEIN A"/>
    <property type="match status" value="1"/>
</dbReference>
<feature type="domain" description="Insertion element IS402-like" evidence="1">
    <location>
        <begin position="6"/>
        <end position="80"/>
    </location>
</feature>
<dbReference type="OrthoDB" id="1551210at2"/>
<sequence>MLAIPLSDEDWSRVSRLLVEPASPRTGRPRSDPRQLLNGILWVLINGEKWHHLPSTFPAQQTCYARWLKWKREGVMEAVFRELALGCTATPVTSAGTIDCC</sequence>
<organism evidence="2 3">
    <name type="scientific">Paraburkholderia phenazinium</name>
    <dbReference type="NCBI Taxonomy" id="60549"/>
    <lineage>
        <taxon>Bacteria</taxon>
        <taxon>Pseudomonadati</taxon>
        <taxon>Pseudomonadota</taxon>
        <taxon>Betaproteobacteria</taxon>
        <taxon>Burkholderiales</taxon>
        <taxon>Burkholderiaceae</taxon>
        <taxon>Paraburkholderia</taxon>
    </lineage>
</organism>
<dbReference type="Proteomes" id="UP000185151">
    <property type="component" value="Unassembled WGS sequence"/>
</dbReference>
<dbReference type="EMBL" id="FSRU01000001">
    <property type="protein sequence ID" value="SIO04644.1"/>
    <property type="molecule type" value="Genomic_DNA"/>
</dbReference>
<dbReference type="AlphaFoldDB" id="A0A1N6GAX3"/>
<name>A0A1N6GAX3_9BURK</name>
<accession>A0A1N6GAX3</accession>
<gene>
    <name evidence="2" type="ORF">SAMN05444165_0662</name>
</gene>
<evidence type="ECO:0000313" key="2">
    <source>
        <dbReference type="EMBL" id="SIO04644.1"/>
    </source>
</evidence>
<evidence type="ECO:0000259" key="1">
    <source>
        <dbReference type="Pfam" id="PF13340"/>
    </source>
</evidence>
<evidence type="ECO:0000313" key="3">
    <source>
        <dbReference type="Proteomes" id="UP000185151"/>
    </source>
</evidence>
<dbReference type="Pfam" id="PF13340">
    <property type="entry name" value="DUF4096"/>
    <property type="match status" value="1"/>
</dbReference>
<reference evidence="2 3" key="1">
    <citation type="submission" date="2016-11" db="EMBL/GenBank/DDBJ databases">
        <authorList>
            <person name="Jaros S."/>
            <person name="Januszkiewicz K."/>
            <person name="Wedrychowicz H."/>
        </authorList>
    </citation>
    <scope>NUCLEOTIDE SEQUENCE [LARGE SCALE GENOMIC DNA]</scope>
    <source>
        <strain evidence="2 3">GAS95</strain>
    </source>
</reference>
<dbReference type="RefSeq" id="WP_074294210.1">
    <property type="nucleotide sequence ID" value="NZ_FSRU01000001.1"/>
</dbReference>